<dbReference type="EnsemblProtists" id="EOD33616">
    <property type="protein sequence ID" value="EOD33616"/>
    <property type="gene ID" value="EMIHUDRAFT_122862"/>
</dbReference>
<keyword evidence="3" id="KW-1185">Reference proteome</keyword>
<dbReference type="HOGENOM" id="CLU_1551690_0_0_1"/>
<dbReference type="PaxDb" id="2903-EOD33616"/>
<evidence type="ECO:0000256" key="1">
    <source>
        <dbReference type="SAM" id="MobiDB-lite"/>
    </source>
</evidence>
<organism evidence="2 3">
    <name type="scientific">Emiliania huxleyi (strain CCMP1516)</name>
    <dbReference type="NCBI Taxonomy" id="280463"/>
    <lineage>
        <taxon>Eukaryota</taxon>
        <taxon>Haptista</taxon>
        <taxon>Haptophyta</taxon>
        <taxon>Prymnesiophyceae</taxon>
        <taxon>Isochrysidales</taxon>
        <taxon>Noelaerhabdaceae</taxon>
        <taxon>Emiliania</taxon>
    </lineage>
</organism>
<name>A0A0D3KCY1_EMIH1</name>
<dbReference type="Proteomes" id="UP000013827">
    <property type="component" value="Unassembled WGS sequence"/>
</dbReference>
<evidence type="ECO:0000313" key="3">
    <source>
        <dbReference type="Proteomes" id="UP000013827"/>
    </source>
</evidence>
<feature type="compositionally biased region" description="Basic and acidic residues" evidence="1">
    <location>
        <begin position="1"/>
        <end position="13"/>
    </location>
</feature>
<evidence type="ECO:0000313" key="2">
    <source>
        <dbReference type="EnsemblProtists" id="EOD33616"/>
    </source>
</evidence>
<feature type="compositionally biased region" description="Low complexity" evidence="1">
    <location>
        <begin position="20"/>
        <end position="40"/>
    </location>
</feature>
<proteinExistence type="predicted"/>
<protein>
    <submittedName>
        <fullName evidence="2">Uncharacterized protein</fullName>
    </submittedName>
</protein>
<sequence length="173" mass="17654">MSTDEAQLRERLVGAKRRSASVAAAPPARPPAAAGPRAASPQCRSLSALVASQVGANAAGCYHELLRAESRLASELTARAAAFEHELRFAGGATGVHSPTPRTRLVRLFVGSSLEPAPAPQVAGAPPAQPSVAWTVKVWAKRIQDPPAATPPTEAAVAQQQLSDNGGGEGEGG</sequence>
<reference evidence="2" key="2">
    <citation type="submission" date="2024-10" db="UniProtKB">
        <authorList>
            <consortium name="EnsemblProtists"/>
        </authorList>
    </citation>
    <scope>IDENTIFICATION</scope>
</reference>
<dbReference type="KEGG" id="ehx:EMIHUDRAFT_122862"/>
<dbReference type="AlphaFoldDB" id="A0A0D3KCY1"/>
<accession>A0A0D3KCY1</accession>
<reference evidence="3" key="1">
    <citation type="journal article" date="2013" name="Nature">
        <title>Pan genome of the phytoplankton Emiliania underpins its global distribution.</title>
        <authorList>
            <person name="Read B.A."/>
            <person name="Kegel J."/>
            <person name="Klute M.J."/>
            <person name="Kuo A."/>
            <person name="Lefebvre S.C."/>
            <person name="Maumus F."/>
            <person name="Mayer C."/>
            <person name="Miller J."/>
            <person name="Monier A."/>
            <person name="Salamov A."/>
            <person name="Young J."/>
            <person name="Aguilar M."/>
            <person name="Claverie J.M."/>
            <person name="Frickenhaus S."/>
            <person name="Gonzalez K."/>
            <person name="Herman E.K."/>
            <person name="Lin Y.C."/>
            <person name="Napier J."/>
            <person name="Ogata H."/>
            <person name="Sarno A.F."/>
            <person name="Shmutz J."/>
            <person name="Schroeder D."/>
            <person name="de Vargas C."/>
            <person name="Verret F."/>
            <person name="von Dassow P."/>
            <person name="Valentin K."/>
            <person name="Van de Peer Y."/>
            <person name="Wheeler G."/>
            <person name="Dacks J.B."/>
            <person name="Delwiche C.F."/>
            <person name="Dyhrman S.T."/>
            <person name="Glockner G."/>
            <person name="John U."/>
            <person name="Richards T."/>
            <person name="Worden A.Z."/>
            <person name="Zhang X."/>
            <person name="Grigoriev I.V."/>
            <person name="Allen A.E."/>
            <person name="Bidle K."/>
            <person name="Borodovsky M."/>
            <person name="Bowler C."/>
            <person name="Brownlee C."/>
            <person name="Cock J.M."/>
            <person name="Elias M."/>
            <person name="Gladyshev V.N."/>
            <person name="Groth M."/>
            <person name="Guda C."/>
            <person name="Hadaegh A."/>
            <person name="Iglesias-Rodriguez M.D."/>
            <person name="Jenkins J."/>
            <person name="Jones B.M."/>
            <person name="Lawson T."/>
            <person name="Leese F."/>
            <person name="Lindquist E."/>
            <person name="Lobanov A."/>
            <person name="Lomsadze A."/>
            <person name="Malik S.B."/>
            <person name="Marsh M.E."/>
            <person name="Mackinder L."/>
            <person name="Mock T."/>
            <person name="Mueller-Roeber B."/>
            <person name="Pagarete A."/>
            <person name="Parker M."/>
            <person name="Probert I."/>
            <person name="Quesneville H."/>
            <person name="Raines C."/>
            <person name="Rensing S.A."/>
            <person name="Riano-Pachon D.M."/>
            <person name="Richier S."/>
            <person name="Rokitta S."/>
            <person name="Shiraiwa Y."/>
            <person name="Soanes D.M."/>
            <person name="van der Giezen M."/>
            <person name="Wahlund T.M."/>
            <person name="Williams B."/>
            <person name="Wilson W."/>
            <person name="Wolfe G."/>
            <person name="Wurch L.L."/>
        </authorList>
    </citation>
    <scope>NUCLEOTIDE SEQUENCE</scope>
</reference>
<dbReference type="RefSeq" id="XP_005786045.1">
    <property type="nucleotide sequence ID" value="XM_005785988.1"/>
</dbReference>
<feature type="region of interest" description="Disordered" evidence="1">
    <location>
        <begin position="1"/>
        <end position="40"/>
    </location>
</feature>
<feature type="region of interest" description="Disordered" evidence="1">
    <location>
        <begin position="143"/>
        <end position="173"/>
    </location>
</feature>
<feature type="compositionally biased region" description="Low complexity" evidence="1">
    <location>
        <begin position="145"/>
        <end position="161"/>
    </location>
</feature>
<dbReference type="GeneID" id="17278889"/>